<evidence type="ECO:0000256" key="1">
    <source>
        <dbReference type="ARBA" id="ARBA00004141"/>
    </source>
</evidence>
<dbReference type="OrthoDB" id="434092at2759"/>
<dbReference type="GO" id="GO:0030148">
    <property type="term" value="P:sphingolipid biosynthetic process"/>
    <property type="evidence" value="ECO:0007669"/>
    <property type="project" value="TreeGrafter"/>
</dbReference>
<dbReference type="RefSeq" id="XP_014478537.1">
    <property type="nucleotide sequence ID" value="XM_014623051.1"/>
</dbReference>
<accession>A0A6P3XJW6</accession>
<dbReference type="KEGG" id="dqu:106746447"/>
<name>A0A6P3XJW6_DINQU</name>
<evidence type="ECO:0000256" key="3">
    <source>
        <dbReference type="ARBA" id="ARBA00022679"/>
    </source>
</evidence>
<keyword evidence="3 10" id="KW-0808">Transferase</keyword>
<dbReference type="GO" id="GO:0034626">
    <property type="term" value="P:fatty acid elongation, polyunsaturated fatty acid"/>
    <property type="evidence" value="ECO:0007669"/>
    <property type="project" value="TreeGrafter"/>
</dbReference>
<evidence type="ECO:0000256" key="5">
    <source>
        <dbReference type="ARBA" id="ARBA00022832"/>
    </source>
</evidence>
<dbReference type="PANTHER" id="PTHR11157">
    <property type="entry name" value="FATTY ACID ACYL TRANSFERASE-RELATED"/>
    <property type="match status" value="1"/>
</dbReference>
<keyword evidence="8 10" id="KW-0472">Membrane</keyword>
<dbReference type="CTD" id="42658"/>
<gene>
    <name evidence="12" type="primary">LOC106746447</name>
</gene>
<dbReference type="AlphaFoldDB" id="A0A6P3XJW6"/>
<protein>
    <recommendedName>
        <fullName evidence="10">Elongation of very long chain fatty acids protein</fullName>
        <ecNumber evidence="10">2.3.1.199</ecNumber>
    </recommendedName>
    <alternativeName>
        <fullName evidence="10">Very-long-chain 3-oxoacyl-CoA synthase</fullName>
    </alternativeName>
</protein>
<dbReference type="GeneID" id="106746447"/>
<feature type="transmembrane region" description="Helical" evidence="10">
    <location>
        <begin position="128"/>
        <end position="147"/>
    </location>
</feature>
<proteinExistence type="inferred from homology"/>
<organism evidence="11 12">
    <name type="scientific">Dinoponera quadriceps</name>
    <name type="common">South American ant</name>
    <dbReference type="NCBI Taxonomy" id="609295"/>
    <lineage>
        <taxon>Eukaryota</taxon>
        <taxon>Metazoa</taxon>
        <taxon>Ecdysozoa</taxon>
        <taxon>Arthropoda</taxon>
        <taxon>Hexapoda</taxon>
        <taxon>Insecta</taxon>
        <taxon>Pterygota</taxon>
        <taxon>Neoptera</taxon>
        <taxon>Endopterygota</taxon>
        <taxon>Hymenoptera</taxon>
        <taxon>Apocrita</taxon>
        <taxon>Aculeata</taxon>
        <taxon>Formicoidea</taxon>
        <taxon>Formicidae</taxon>
        <taxon>Ponerinae</taxon>
        <taxon>Ponerini</taxon>
        <taxon>Dinoponera</taxon>
    </lineage>
</organism>
<dbReference type="PANTHER" id="PTHR11157:SF153">
    <property type="entry name" value="ELONGATION OF VERY LONG CHAIN FATTY ACIDS PROTEIN"/>
    <property type="match status" value="1"/>
</dbReference>
<feature type="transmembrane region" description="Helical" evidence="10">
    <location>
        <begin position="246"/>
        <end position="266"/>
    </location>
</feature>
<keyword evidence="6 10" id="KW-1133">Transmembrane helix</keyword>
<keyword evidence="7 10" id="KW-0443">Lipid metabolism</keyword>
<keyword evidence="11" id="KW-1185">Reference proteome</keyword>
<feature type="transmembrane region" description="Helical" evidence="10">
    <location>
        <begin position="182"/>
        <end position="205"/>
    </location>
</feature>
<dbReference type="EC" id="2.3.1.199" evidence="10"/>
<dbReference type="Pfam" id="PF01151">
    <property type="entry name" value="ELO"/>
    <property type="match status" value="1"/>
</dbReference>
<evidence type="ECO:0000256" key="6">
    <source>
        <dbReference type="ARBA" id="ARBA00022989"/>
    </source>
</evidence>
<feature type="transmembrane region" description="Helical" evidence="10">
    <location>
        <begin position="39"/>
        <end position="58"/>
    </location>
</feature>
<evidence type="ECO:0000256" key="9">
    <source>
        <dbReference type="ARBA" id="ARBA00023160"/>
    </source>
</evidence>
<dbReference type="GO" id="GO:0005789">
    <property type="term" value="C:endoplasmic reticulum membrane"/>
    <property type="evidence" value="ECO:0007669"/>
    <property type="project" value="TreeGrafter"/>
</dbReference>
<sequence>MNASASLTADRMSNIYNNSVVRVYHHLFHDLSDPRTRDWFLISSPVPGASILIGYLYFILSWGPRHMEHRKPYQLKNILVLYNFLQVLISTWLFWEGLDGAWLKNYNWKCEPVDFSYSPDALRVARGVYFYFLAKLTELLDTVFFVLRKKERQITFLHLYHHTVMPMVSWGATKYYPGGHGIFIGIINSFVHIIMYSYYLLAALLPQYQQYLWWKKYITTLQMGQFCLAFLHNLQLLFYDCEYPKWSLLLVLPNAIFFYFLFADFYNNAYTTKKEHGASPIQDTAKASDIAEKVSNNGISNGKRKSD</sequence>
<reference evidence="12" key="1">
    <citation type="submission" date="2025-08" db="UniProtKB">
        <authorList>
            <consortium name="RefSeq"/>
        </authorList>
    </citation>
    <scope>IDENTIFICATION</scope>
</reference>
<comment type="subcellular location">
    <subcellularLocation>
        <location evidence="1">Membrane</location>
        <topology evidence="1">Multi-pass membrane protein</topology>
    </subcellularLocation>
</comment>
<keyword evidence="9 10" id="KW-0275">Fatty acid biosynthesis</keyword>
<dbReference type="Proteomes" id="UP000515204">
    <property type="component" value="Unplaced"/>
</dbReference>
<comment type="similarity">
    <text evidence="10">Belongs to the ELO family.</text>
</comment>
<dbReference type="GO" id="GO:0019367">
    <property type="term" value="P:fatty acid elongation, saturated fatty acid"/>
    <property type="evidence" value="ECO:0007669"/>
    <property type="project" value="TreeGrafter"/>
</dbReference>
<evidence type="ECO:0000313" key="12">
    <source>
        <dbReference type="RefSeq" id="XP_014478537.1"/>
    </source>
</evidence>
<evidence type="ECO:0000256" key="10">
    <source>
        <dbReference type="RuleBase" id="RU361115"/>
    </source>
</evidence>
<evidence type="ECO:0000256" key="7">
    <source>
        <dbReference type="ARBA" id="ARBA00023098"/>
    </source>
</evidence>
<dbReference type="GO" id="GO:0034625">
    <property type="term" value="P:fatty acid elongation, monounsaturated fatty acid"/>
    <property type="evidence" value="ECO:0007669"/>
    <property type="project" value="TreeGrafter"/>
</dbReference>
<evidence type="ECO:0000256" key="4">
    <source>
        <dbReference type="ARBA" id="ARBA00022692"/>
    </source>
</evidence>
<comment type="catalytic activity">
    <reaction evidence="10">
        <text>a very-long-chain acyl-CoA + malonyl-CoA + H(+) = a very-long-chain 3-oxoacyl-CoA + CO2 + CoA</text>
        <dbReference type="Rhea" id="RHEA:32727"/>
        <dbReference type="ChEBI" id="CHEBI:15378"/>
        <dbReference type="ChEBI" id="CHEBI:16526"/>
        <dbReference type="ChEBI" id="CHEBI:57287"/>
        <dbReference type="ChEBI" id="CHEBI:57384"/>
        <dbReference type="ChEBI" id="CHEBI:90725"/>
        <dbReference type="ChEBI" id="CHEBI:90736"/>
        <dbReference type="EC" id="2.3.1.199"/>
    </reaction>
</comment>
<dbReference type="InterPro" id="IPR002076">
    <property type="entry name" value="ELO_fam"/>
</dbReference>
<evidence type="ECO:0000256" key="2">
    <source>
        <dbReference type="ARBA" id="ARBA00022516"/>
    </source>
</evidence>
<dbReference type="GO" id="GO:0042761">
    <property type="term" value="P:very long-chain fatty acid biosynthetic process"/>
    <property type="evidence" value="ECO:0007669"/>
    <property type="project" value="TreeGrafter"/>
</dbReference>
<keyword evidence="5 10" id="KW-0276">Fatty acid metabolism</keyword>
<keyword evidence="4 10" id="KW-0812">Transmembrane</keyword>
<feature type="transmembrane region" description="Helical" evidence="10">
    <location>
        <begin position="217"/>
        <end position="234"/>
    </location>
</feature>
<evidence type="ECO:0000313" key="11">
    <source>
        <dbReference type="Proteomes" id="UP000515204"/>
    </source>
</evidence>
<feature type="transmembrane region" description="Helical" evidence="10">
    <location>
        <begin position="159"/>
        <end position="176"/>
    </location>
</feature>
<evidence type="ECO:0000256" key="8">
    <source>
        <dbReference type="ARBA" id="ARBA00023136"/>
    </source>
</evidence>
<dbReference type="GO" id="GO:0009922">
    <property type="term" value="F:fatty acid elongase activity"/>
    <property type="evidence" value="ECO:0007669"/>
    <property type="project" value="UniProtKB-EC"/>
</dbReference>
<feature type="transmembrane region" description="Helical" evidence="10">
    <location>
        <begin position="78"/>
        <end position="95"/>
    </location>
</feature>
<keyword evidence="2 10" id="KW-0444">Lipid biosynthesis</keyword>